<organism evidence="1 2">
    <name type="scientific">Paenibacillus macerans</name>
    <name type="common">Bacillus macerans</name>
    <dbReference type="NCBI Taxonomy" id="44252"/>
    <lineage>
        <taxon>Bacteria</taxon>
        <taxon>Bacillati</taxon>
        <taxon>Bacillota</taxon>
        <taxon>Bacilli</taxon>
        <taxon>Bacillales</taxon>
        <taxon>Paenibacillaceae</taxon>
        <taxon>Paenibacillus</taxon>
    </lineage>
</organism>
<dbReference type="Proteomes" id="UP000442469">
    <property type="component" value="Unassembled WGS sequence"/>
</dbReference>
<gene>
    <name evidence="1" type="ORF">GNQ08_05075</name>
</gene>
<dbReference type="EMBL" id="WNZZ01000003">
    <property type="protein sequence ID" value="MUG21801.1"/>
    <property type="molecule type" value="Genomic_DNA"/>
</dbReference>
<evidence type="ECO:0000313" key="2">
    <source>
        <dbReference type="Proteomes" id="UP000442469"/>
    </source>
</evidence>
<dbReference type="RefSeq" id="WP_155619525.1">
    <property type="nucleotide sequence ID" value="NZ_JAQCVN010000038.1"/>
</dbReference>
<evidence type="ECO:0000313" key="1">
    <source>
        <dbReference type="EMBL" id="MUG21801.1"/>
    </source>
</evidence>
<protein>
    <submittedName>
        <fullName evidence="1">Uncharacterized protein</fullName>
    </submittedName>
</protein>
<reference evidence="1 2" key="1">
    <citation type="submission" date="2019-11" db="EMBL/GenBank/DDBJ databases">
        <title>Draft genome sequences of five Paenibacillus species of dairy origin.</title>
        <authorList>
            <person name="Olajide A.M."/>
            <person name="Chen S."/>
            <person name="Lapointe G."/>
        </authorList>
    </citation>
    <scope>NUCLEOTIDE SEQUENCE [LARGE SCALE GENOMIC DNA]</scope>
    <source>
        <strain evidence="1 2">3CT49</strain>
    </source>
</reference>
<name>A0A6N8ETR4_PAEMA</name>
<proteinExistence type="predicted"/>
<dbReference type="AlphaFoldDB" id="A0A6N8ETR4"/>
<accession>A0A6N8ETR4</accession>
<comment type="caution">
    <text evidence="1">The sequence shown here is derived from an EMBL/GenBank/DDBJ whole genome shotgun (WGS) entry which is preliminary data.</text>
</comment>
<sequence length="88" mass="9820">MAHDYQVLAACKMLHHGEWDNKYISEITGCTLAEVVQLHQTLKFEEAVLEIGMKIMDRLVNGGVVIPENGVPRYVLNILASGIVNQDK</sequence>